<keyword evidence="2 6" id="KW-0238">DNA-binding</keyword>
<gene>
    <name evidence="6" type="ORF">N1028_12880</name>
</gene>
<sequence length="383" mass="39463">MTADAEPTPAAVPASTPAAAAPPAAAHPPAAPAAAAPPAAAPPTAPPPAARRPPRAASVFDVAKLAGVSHQTVSRVLNDHPSLRPTTRQRVLDAMRELDYRPNLAARALVTSRSRIVGILSTAGGEYGPSSSIAAVETAARGRGYSVSIANADGLDQASIDEALNHLVALAAEGIVVIAPQPKVLDTLAKLTFSVPYVTVQTLGTTDESETALDQLHAARLATAHLAELGHTRIGHLAGPQDWIDASSRLAGFQQELAARGLPEAPIVTGDWSSESGYREGAALLAQGVTAVFSANDQMALGLLHAAHDAGLRVPDDLSVVGFDDTPEARHYLPALTTVRQDFAEAGRRALDLLLDDRDAAPSVDPVLVLRESTAAPASTPDA</sequence>
<dbReference type="CDD" id="cd01574">
    <property type="entry name" value="PBP1_LacI"/>
    <property type="match status" value="1"/>
</dbReference>
<dbReference type="Pfam" id="PF00356">
    <property type="entry name" value="LacI"/>
    <property type="match status" value="1"/>
</dbReference>
<dbReference type="GO" id="GO:0000976">
    <property type="term" value="F:transcription cis-regulatory region binding"/>
    <property type="evidence" value="ECO:0007669"/>
    <property type="project" value="TreeGrafter"/>
</dbReference>
<dbReference type="SUPFAM" id="SSF47413">
    <property type="entry name" value="lambda repressor-like DNA-binding domains"/>
    <property type="match status" value="1"/>
</dbReference>
<evidence type="ECO:0000256" key="3">
    <source>
        <dbReference type="ARBA" id="ARBA00023163"/>
    </source>
</evidence>
<keyword evidence="7" id="KW-1185">Reference proteome</keyword>
<name>A0AA41XEM3_9MICO</name>
<dbReference type="AlphaFoldDB" id="A0AA41XEM3"/>
<organism evidence="6 7">
    <name type="scientific">Herbiconiux oxytropis</name>
    <dbReference type="NCBI Taxonomy" id="2970915"/>
    <lineage>
        <taxon>Bacteria</taxon>
        <taxon>Bacillati</taxon>
        <taxon>Actinomycetota</taxon>
        <taxon>Actinomycetes</taxon>
        <taxon>Micrococcales</taxon>
        <taxon>Microbacteriaceae</taxon>
        <taxon>Herbiconiux</taxon>
    </lineage>
</organism>
<dbReference type="PROSITE" id="PS50932">
    <property type="entry name" value="HTH_LACI_2"/>
    <property type="match status" value="1"/>
</dbReference>
<feature type="compositionally biased region" description="Pro residues" evidence="4">
    <location>
        <begin position="39"/>
        <end position="51"/>
    </location>
</feature>
<dbReference type="InterPro" id="IPR046335">
    <property type="entry name" value="LacI/GalR-like_sensor"/>
</dbReference>
<dbReference type="InterPro" id="IPR010982">
    <property type="entry name" value="Lambda_DNA-bd_dom_sf"/>
</dbReference>
<comment type="caution">
    <text evidence="6">The sequence shown here is derived from an EMBL/GenBank/DDBJ whole genome shotgun (WGS) entry which is preliminary data.</text>
</comment>
<feature type="domain" description="HTH lacI-type" evidence="5">
    <location>
        <begin position="57"/>
        <end position="111"/>
    </location>
</feature>
<dbReference type="RefSeq" id="WP_259529599.1">
    <property type="nucleotide sequence ID" value="NZ_JANLCK010000006.1"/>
</dbReference>
<evidence type="ECO:0000256" key="2">
    <source>
        <dbReference type="ARBA" id="ARBA00023125"/>
    </source>
</evidence>
<reference evidence="6" key="1">
    <citation type="submission" date="2022-08" db="EMBL/GenBank/DDBJ databases">
        <authorList>
            <person name="Deng Y."/>
            <person name="Han X.-F."/>
            <person name="Zhang Y.-Q."/>
        </authorList>
    </citation>
    <scope>NUCLEOTIDE SEQUENCE</scope>
    <source>
        <strain evidence="6">CPCC 203407</strain>
    </source>
</reference>
<dbReference type="InterPro" id="IPR000843">
    <property type="entry name" value="HTH_LacI"/>
</dbReference>
<keyword evidence="3" id="KW-0804">Transcription</keyword>
<dbReference type="CDD" id="cd01392">
    <property type="entry name" value="HTH_LacI"/>
    <property type="match status" value="1"/>
</dbReference>
<accession>A0AA41XEM3</accession>
<dbReference type="Pfam" id="PF13377">
    <property type="entry name" value="Peripla_BP_3"/>
    <property type="match status" value="1"/>
</dbReference>
<evidence type="ECO:0000313" key="6">
    <source>
        <dbReference type="EMBL" id="MCS5726789.1"/>
    </source>
</evidence>
<dbReference type="PANTHER" id="PTHR30146:SF109">
    <property type="entry name" value="HTH-TYPE TRANSCRIPTIONAL REGULATOR GALS"/>
    <property type="match status" value="1"/>
</dbReference>
<feature type="compositionally biased region" description="Low complexity" evidence="4">
    <location>
        <begin position="1"/>
        <end position="24"/>
    </location>
</feature>
<dbReference type="Gene3D" id="1.10.260.40">
    <property type="entry name" value="lambda repressor-like DNA-binding domains"/>
    <property type="match status" value="1"/>
</dbReference>
<evidence type="ECO:0000256" key="4">
    <source>
        <dbReference type="SAM" id="MobiDB-lite"/>
    </source>
</evidence>
<feature type="region of interest" description="Disordered" evidence="4">
    <location>
        <begin position="1"/>
        <end position="55"/>
    </location>
</feature>
<dbReference type="PROSITE" id="PS00356">
    <property type="entry name" value="HTH_LACI_1"/>
    <property type="match status" value="1"/>
</dbReference>
<keyword evidence="1" id="KW-0805">Transcription regulation</keyword>
<dbReference type="Gene3D" id="3.40.50.2300">
    <property type="match status" value="2"/>
</dbReference>
<proteinExistence type="predicted"/>
<protein>
    <submittedName>
        <fullName evidence="6">LacI family DNA-binding transcriptional regulator</fullName>
    </submittedName>
</protein>
<dbReference type="Proteomes" id="UP001165587">
    <property type="component" value="Unassembled WGS sequence"/>
</dbReference>
<dbReference type="PANTHER" id="PTHR30146">
    <property type="entry name" value="LACI-RELATED TRANSCRIPTIONAL REPRESSOR"/>
    <property type="match status" value="1"/>
</dbReference>
<evidence type="ECO:0000259" key="5">
    <source>
        <dbReference type="PROSITE" id="PS50932"/>
    </source>
</evidence>
<dbReference type="GO" id="GO:0003700">
    <property type="term" value="F:DNA-binding transcription factor activity"/>
    <property type="evidence" value="ECO:0007669"/>
    <property type="project" value="TreeGrafter"/>
</dbReference>
<evidence type="ECO:0000256" key="1">
    <source>
        <dbReference type="ARBA" id="ARBA00023015"/>
    </source>
</evidence>
<evidence type="ECO:0000313" key="7">
    <source>
        <dbReference type="Proteomes" id="UP001165587"/>
    </source>
</evidence>
<dbReference type="SUPFAM" id="SSF53822">
    <property type="entry name" value="Periplasmic binding protein-like I"/>
    <property type="match status" value="1"/>
</dbReference>
<dbReference type="SMART" id="SM00354">
    <property type="entry name" value="HTH_LACI"/>
    <property type="match status" value="1"/>
</dbReference>
<dbReference type="EMBL" id="JANLCK010000006">
    <property type="protein sequence ID" value="MCS5726789.1"/>
    <property type="molecule type" value="Genomic_DNA"/>
</dbReference>
<dbReference type="InterPro" id="IPR028082">
    <property type="entry name" value="Peripla_BP_I"/>
</dbReference>